<dbReference type="AlphaFoldDB" id="A0A432Y529"/>
<dbReference type="CDD" id="cd01949">
    <property type="entry name" value="GGDEF"/>
    <property type="match status" value="1"/>
</dbReference>
<keyword evidence="4" id="KW-0175">Coiled coil</keyword>
<name>A0A432Y529_9GAMM</name>
<dbReference type="PANTHER" id="PTHR45138:SF9">
    <property type="entry name" value="DIGUANYLATE CYCLASE DGCM-RELATED"/>
    <property type="match status" value="1"/>
</dbReference>
<dbReference type="PROSITE" id="PS50887">
    <property type="entry name" value="GGDEF"/>
    <property type="match status" value="1"/>
</dbReference>
<dbReference type="Proteomes" id="UP000287649">
    <property type="component" value="Unassembled WGS sequence"/>
</dbReference>
<evidence type="ECO:0000256" key="3">
    <source>
        <dbReference type="ARBA" id="ARBA00034247"/>
    </source>
</evidence>
<dbReference type="Pfam" id="PF00990">
    <property type="entry name" value="GGDEF"/>
    <property type="match status" value="1"/>
</dbReference>
<dbReference type="EMBL" id="PIPX01000001">
    <property type="protein sequence ID" value="RUO56089.1"/>
    <property type="molecule type" value="Genomic_DNA"/>
</dbReference>
<evidence type="ECO:0000313" key="7">
    <source>
        <dbReference type="Proteomes" id="UP000287649"/>
    </source>
</evidence>
<evidence type="ECO:0000256" key="4">
    <source>
        <dbReference type="SAM" id="Coils"/>
    </source>
</evidence>
<dbReference type="Pfam" id="PF01590">
    <property type="entry name" value="GAF"/>
    <property type="match status" value="1"/>
</dbReference>
<dbReference type="GO" id="GO:0043709">
    <property type="term" value="P:cell adhesion involved in single-species biofilm formation"/>
    <property type="evidence" value="ECO:0007669"/>
    <property type="project" value="TreeGrafter"/>
</dbReference>
<dbReference type="InterPro" id="IPR000160">
    <property type="entry name" value="GGDEF_dom"/>
</dbReference>
<protein>
    <recommendedName>
        <fullName evidence="2">diguanylate cyclase</fullName>
        <ecNumber evidence="2">2.7.7.65</ecNumber>
    </recommendedName>
</protein>
<reference evidence="7" key="1">
    <citation type="journal article" date="2018" name="Front. Microbiol.">
        <title>Genome-Based Analysis Reveals the Taxonomy and Diversity of the Family Idiomarinaceae.</title>
        <authorList>
            <person name="Liu Y."/>
            <person name="Lai Q."/>
            <person name="Shao Z."/>
        </authorList>
    </citation>
    <scope>NUCLEOTIDE SEQUENCE [LARGE SCALE GENOMIC DNA]</scope>
    <source>
        <strain evidence="7">PO-M2</strain>
    </source>
</reference>
<gene>
    <name evidence="6" type="ORF">CWI70_04810</name>
</gene>
<sequence>MTSSLRMTTESTTITTHSTAQFAYLISQISTSLINASPAESAQHIENALAALGSNDRKDRCYVFLFSNDYNEMSNTHEWVNDGITAHKDDLQGVPASAMPWFFREMKANGLILVNDTAQLPDEAGGFKAELVRENIQSMMAVGMYLEGRLIGFVGCDLVHRQCDWSDEDVRQMRLVADMITNTLARHRTEAQLQQMEAELRAANTRLAQLAHEDGLTELKNRRGLDAALSSELSRLQRKQQVLTVMMIDIDHFKQLNDQHGHMVGDAALRCVAQELKHTLQRSGETIGRFGGDEFLAICPLLTEAEAQQRAETLLARISSCEGAAQLTISVGIYTFIPTATSTPDDVMRKVDNAVYRAKHNGRDRFEIAS</sequence>
<dbReference type="GO" id="GO:0005886">
    <property type="term" value="C:plasma membrane"/>
    <property type="evidence" value="ECO:0007669"/>
    <property type="project" value="TreeGrafter"/>
</dbReference>
<dbReference type="FunFam" id="3.30.70.270:FF:000001">
    <property type="entry name" value="Diguanylate cyclase domain protein"/>
    <property type="match status" value="1"/>
</dbReference>
<comment type="caution">
    <text evidence="6">The sequence shown here is derived from an EMBL/GenBank/DDBJ whole genome shotgun (WGS) entry which is preliminary data.</text>
</comment>
<dbReference type="InterPro" id="IPR003018">
    <property type="entry name" value="GAF"/>
</dbReference>
<dbReference type="Gene3D" id="3.30.450.40">
    <property type="match status" value="1"/>
</dbReference>
<dbReference type="Gene3D" id="3.30.70.270">
    <property type="match status" value="1"/>
</dbReference>
<evidence type="ECO:0000256" key="2">
    <source>
        <dbReference type="ARBA" id="ARBA00012528"/>
    </source>
</evidence>
<comment type="cofactor">
    <cofactor evidence="1">
        <name>Mg(2+)</name>
        <dbReference type="ChEBI" id="CHEBI:18420"/>
    </cofactor>
</comment>
<feature type="domain" description="GGDEF" evidence="5">
    <location>
        <begin position="241"/>
        <end position="370"/>
    </location>
</feature>
<dbReference type="GO" id="GO:0052621">
    <property type="term" value="F:diguanylate cyclase activity"/>
    <property type="evidence" value="ECO:0007669"/>
    <property type="project" value="UniProtKB-EC"/>
</dbReference>
<dbReference type="GO" id="GO:1902201">
    <property type="term" value="P:negative regulation of bacterial-type flagellum-dependent cell motility"/>
    <property type="evidence" value="ECO:0007669"/>
    <property type="project" value="TreeGrafter"/>
</dbReference>
<dbReference type="SMART" id="SM00065">
    <property type="entry name" value="GAF"/>
    <property type="match status" value="1"/>
</dbReference>
<evidence type="ECO:0000313" key="6">
    <source>
        <dbReference type="EMBL" id="RUO56089.1"/>
    </source>
</evidence>
<keyword evidence="7" id="KW-1185">Reference proteome</keyword>
<accession>A0A432Y529</accession>
<comment type="catalytic activity">
    <reaction evidence="3">
        <text>2 GTP = 3',3'-c-di-GMP + 2 diphosphate</text>
        <dbReference type="Rhea" id="RHEA:24898"/>
        <dbReference type="ChEBI" id="CHEBI:33019"/>
        <dbReference type="ChEBI" id="CHEBI:37565"/>
        <dbReference type="ChEBI" id="CHEBI:58805"/>
        <dbReference type="EC" id="2.7.7.65"/>
    </reaction>
</comment>
<dbReference type="SUPFAM" id="SSF55073">
    <property type="entry name" value="Nucleotide cyclase"/>
    <property type="match status" value="1"/>
</dbReference>
<proteinExistence type="predicted"/>
<dbReference type="EC" id="2.7.7.65" evidence="2"/>
<dbReference type="InterPro" id="IPR043128">
    <property type="entry name" value="Rev_trsase/Diguanyl_cyclase"/>
</dbReference>
<evidence type="ECO:0000256" key="1">
    <source>
        <dbReference type="ARBA" id="ARBA00001946"/>
    </source>
</evidence>
<organism evidence="6 7">
    <name type="scientific">Pseudidiomarina homiensis</name>
    <dbReference type="NCBI Taxonomy" id="364198"/>
    <lineage>
        <taxon>Bacteria</taxon>
        <taxon>Pseudomonadati</taxon>
        <taxon>Pseudomonadota</taxon>
        <taxon>Gammaproteobacteria</taxon>
        <taxon>Alteromonadales</taxon>
        <taxon>Idiomarinaceae</taxon>
        <taxon>Pseudidiomarina</taxon>
    </lineage>
</organism>
<feature type="coiled-coil region" evidence="4">
    <location>
        <begin position="186"/>
        <end position="213"/>
    </location>
</feature>
<dbReference type="SMART" id="SM00267">
    <property type="entry name" value="GGDEF"/>
    <property type="match status" value="1"/>
</dbReference>
<dbReference type="PANTHER" id="PTHR45138">
    <property type="entry name" value="REGULATORY COMPONENTS OF SENSORY TRANSDUCTION SYSTEM"/>
    <property type="match status" value="1"/>
</dbReference>
<dbReference type="InterPro" id="IPR029016">
    <property type="entry name" value="GAF-like_dom_sf"/>
</dbReference>
<dbReference type="InterPro" id="IPR050469">
    <property type="entry name" value="Diguanylate_Cyclase"/>
</dbReference>
<dbReference type="NCBIfam" id="TIGR00254">
    <property type="entry name" value="GGDEF"/>
    <property type="match status" value="1"/>
</dbReference>
<dbReference type="InterPro" id="IPR029787">
    <property type="entry name" value="Nucleotide_cyclase"/>
</dbReference>
<evidence type="ECO:0000259" key="5">
    <source>
        <dbReference type="PROSITE" id="PS50887"/>
    </source>
</evidence>
<dbReference type="SUPFAM" id="SSF55781">
    <property type="entry name" value="GAF domain-like"/>
    <property type="match status" value="1"/>
</dbReference>